<protein>
    <recommendedName>
        <fullName evidence="11">Kinesin motor domain-containing protein</fullName>
    </recommendedName>
</protein>
<keyword evidence="3" id="KW-0493">Microtubule</keyword>
<name>A0A0C3MK94_9AGAM</name>
<evidence type="ECO:0000256" key="4">
    <source>
        <dbReference type="ARBA" id="ARBA00022741"/>
    </source>
</evidence>
<dbReference type="SMART" id="SM00129">
    <property type="entry name" value="KISc"/>
    <property type="match status" value="1"/>
</dbReference>
<evidence type="ECO:0000256" key="6">
    <source>
        <dbReference type="ARBA" id="ARBA00023054"/>
    </source>
</evidence>
<keyword evidence="2" id="KW-0963">Cytoplasm</keyword>
<evidence type="ECO:0000256" key="3">
    <source>
        <dbReference type="ARBA" id="ARBA00022701"/>
    </source>
</evidence>
<dbReference type="SUPFAM" id="SSF52540">
    <property type="entry name" value="P-loop containing nucleoside triphosphate hydrolases"/>
    <property type="match status" value="1"/>
</dbReference>
<dbReference type="STRING" id="1051891.A0A0C3MK94"/>
<gene>
    <name evidence="12" type="ORF">M407DRAFT_13571</name>
</gene>
<dbReference type="PROSITE" id="PS50067">
    <property type="entry name" value="KINESIN_MOTOR_2"/>
    <property type="match status" value="1"/>
</dbReference>
<evidence type="ECO:0000256" key="1">
    <source>
        <dbReference type="ARBA" id="ARBA00004245"/>
    </source>
</evidence>
<dbReference type="GO" id="GO:0008017">
    <property type="term" value="F:microtubule binding"/>
    <property type="evidence" value="ECO:0007669"/>
    <property type="project" value="InterPro"/>
</dbReference>
<proteinExistence type="inferred from homology"/>
<keyword evidence="4 9" id="KW-0547">Nucleotide-binding</keyword>
<dbReference type="AlphaFoldDB" id="A0A0C3MK94"/>
<dbReference type="GO" id="GO:0008569">
    <property type="term" value="F:minus-end-directed microtubule motor activity"/>
    <property type="evidence" value="ECO:0007669"/>
    <property type="project" value="UniProtKB-ARBA"/>
</dbReference>
<evidence type="ECO:0000256" key="2">
    <source>
        <dbReference type="ARBA" id="ARBA00022490"/>
    </source>
</evidence>
<dbReference type="InterPro" id="IPR036961">
    <property type="entry name" value="Kinesin_motor_dom_sf"/>
</dbReference>
<organism evidence="12 13">
    <name type="scientific">Tulasnella calospora MUT 4182</name>
    <dbReference type="NCBI Taxonomy" id="1051891"/>
    <lineage>
        <taxon>Eukaryota</taxon>
        <taxon>Fungi</taxon>
        <taxon>Dikarya</taxon>
        <taxon>Basidiomycota</taxon>
        <taxon>Agaricomycotina</taxon>
        <taxon>Agaricomycetes</taxon>
        <taxon>Cantharellales</taxon>
        <taxon>Tulasnellaceae</taxon>
        <taxon>Tulasnella</taxon>
    </lineage>
</organism>
<dbReference type="CDD" id="cd01366">
    <property type="entry name" value="KISc_C_terminal"/>
    <property type="match status" value="1"/>
</dbReference>
<dbReference type="GO" id="GO:0005524">
    <property type="term" value="F:ATP binding"/>
    <property type="evidence" value="ECO:0007669"/>
    <property type="project" value="UniProtKB-UniRule"/>
</dbReference>
<reference evidence="12 13" key="1">
    <citation type="submission" date="2014-04" db="EMBL/GenBank/DDBJ databases">
        <authorList>
            <consortium name="DOE Joint Genome Institute"/>
            <person name="Kuo A."/>
            <person name="Girlanda M."/>
            <person name="Perotto S."/>
            <person name="Kohler A."/>
            <person name="Nagy L.G."/>
            <person name="Floudas D."/>
            <person name="Copeland A."/>
            <person name="Barry K.W."/>
            <person name="Cichocki N."/>
            <person name="Veneault-Fourrey C."/>
            <person name="LaButti K."/>
            <person name="Lindquist E.A."/>
            <person name="Lipzen A."/>
            <person name="Lundell T."/>
            <person name="Morin E."/>
            <person name="Murat C."/>
            <person name="Sun H."/>
            <person name="Tunlid A."/>
            <person name="Henrissat B."/>
            <person name="Grigoriev I.V."/>
            <person name="Hibbett D.S."/>
            <person name="Martin F."/>
            <person name="Nordberg H.P."/>
            <person name="Cantor M.N."/>
            <person name="Hua S.X."/>
        </authorList>
    </citation>
    <scope>NUCLEOTIDE SEQUENCE [LARGE SCALE GENOMIC DNA]</scope>
    <source>
        <strain evidence="12 13">MUT 4182</strain>
    </source>
</reference>
<dbReference type="InterPro" id="IPR001752">
    <property type="entry name" value="Kinesin_motor_dom"/>
</dbReference>
<dbReference type="GO" id="GO:0090307">
    <property type="term" value="P:mitotic spindle assembly"/>
    <property type="evidence" value="ECO:0007669"/>
    <property type="project" value="UniProtKB-ARBA"/>
</dbReference>
<dbReference type="PRINTS" id="PR00380">
    <property type="entry name" value="KINESINHEAVY"/>
</dbReference>
<dbReference type="EMBL" id="KN822944">
    <property type="protein sequence ID" value="KIO34132.1"/>
    <property type="molecule type" value="Genomic_DNA"/>
</dbReference>
<dbReference type="InterPro" id="IPR027640">
    <property type="entry name" value="Kinesin-like_fam"/>
</dbReference>
<evidence type="ECO:0000259" key="11">
    <source>
        <dbReference type="PROSITE" id="PS50067"/>
    </source>
</evidence>
<evidence type="ECO:0000256" key="9">
    <source>
        <dbReference type="PROSITE-ProRule" id="PRU00283"/>
    </source>
</evidence>
<reference evidence="13" key="2">
    <citation type="submission" date="2015-01" db="EMBL/GenBank/DDBJ databases">
        <title>Evolutionary Origins and Diversification of the Mycorrhizal Mutualists.</title>
        <authorList>
            <consortium name="DOE Joint Genome Institute"/>
            <consortium name="Mycorrhizal Genomics Consortium"/>
            <person name="Kohler A."/>
            <person name="Kuo A."/>
            <person name="Nagy L.G."/>
            <person name="Floudas D."/>
            <person name="Copeland A."/>
            <person name="Barry K.W."/>
            <person name="Cichocki N."/>
            <person name="Veneault-Fourrey C."/>
            <person name="LaButti K."/>
            <person name="Lindquist E.A."/>
            <person name="Lipzen A."/>
            <person name="Lundell T."/>
            <person name="Morin E."/>
            <person name="Murat C."/>
            <person name="Riley R."/>
            <person name="Ohm R."/>
            <person name="Sun H."/>
            <person name="Tunlid A."/>
            <person name="Henrissat B."/>
            <person name="Grigoriev I.V."/>
            <person name="Hibbett D.S."/>
            <person name="Martin F."/>
        </authorList>
    </citation>
    <scope>NUCLEOTIDE SEQUENCE [LARGE SCALE GENOMIC DNA]</scope>
    <source>
        <strain evidence="13">MUT 4182</strain>
    </source>
</reference>
<evidence type="ECO:0000313" key="13">
    <source>
        <dbReference type="Proteomes" id="UP000054248"/>
    </source>
</evidence>
<dbReference type="PANTHER" id="PTHR47972:SF45">
    <property type="entry name" value="PROTEIN CLARET SEGREGATIONAL"/>
    <property type="match status" value="1"/>
</dbReference>
<evidence type="ECO:0000256" key="7">
    <source>
        <dbReference type="ARBA" id="ARBA00023175"/>
    </source>
</evidence>
<feature type="domain" description="Kinesin motor" evidence="11">
    <location>
        <begin position="137"/>
        <end position="482"/>
    </location>
</feature>
<feature type="coiled-coil region" evidence="10">
    <location>
        <begin position="5"/>
        <end position="67"/>
    </location>
</feature>
<accession>A0A0C3MK94</accession>
<dbReference type="PANTHER" id="PTHR47972">
    <property type="entry name" value="KINESIN-LIKE PROTEIN KLP-3"/>
    <property type="match status" value="1"/>
</dbReference>
<dbReference type="InterPro" id="IPR027417">
    <property type="entry name" value="P-loop_NTPase"/>
</dbReference>
<keyword evidence="6 10" id="KW-0175">Coiled coil</keyword>
<dbReference type="GO" id="GO:0007018">
    <property type="term" value="P:microtubule-based movement"/>
    <property type="evidence" value="ECO:0007669"/>
    <property type="project" value="InterPro"/>
</dbReference>
<feature type="coiled-coil region" evidence="10">
    <location>
        <begin position="96"/>
        <end position="137"/>
    </location>
</feature>
<feature type="binding site" evidence="9">
    <location>
        <begin position="235"/>
        <end position="242"/>
    </location>
    <ligand>
        <name>ATP</name>
        <dbReference type="ChEBI" id="CHEBI:30616"/>
    </ligand>
</feature>
<sequence>MIAAADELDDLKRRHARDIQELHAENARKERELEEGRNALRELGDDLARERDTVRALKNALSEQSNAHILLKTQFTTLETKCDALSSEGQAQLNSKAKLTADLQAAKARAEELENELMEAESLRRKLHNQIQELKGNIRVFCRVRPALGTLPDSHEQNSSSGLASINFPDKREHKEIVISNTTETAMGYTRDTILPFSFDRVFEPRSSQHEVFEEISHLVQSCIDGYNICIFAYGQTGSGKSFTMEGGQTEDTRGMIPRAVRHVFQVAQQLQKKGWSYRMEGQFLEIYNETIVDLLGKGNDGKHEIKHDKNGRTSVTDVVVYPLRSPDQVQNLLNLAQSRRTVHATLMNERSSRSHSVFTLRIIGTNDASGETSEGCLNLVDLAGSERLKESGASSDKDRLKETQAINKSLSALGDVIAALGEKGSMGDKHIPYRNSKLTYLLQNSLSGNSKTLMFVNVSPLSSSLGESICSLRFATKVNNTTLGTAKKQTARLS</sequence>
<dbReference type="Gene3D" id="3.40.850.10">
    <property type="entry name" value="Kinesin motor domain"/>
    <property type="match status" value="1"/>
</dbReference>
<keyword evidence="13" id="KW-1185">Reference proteome</keyword>
<dbReference type="GO" id="GO:0005874">
    <property type="term" value="C:microtubule"/>
    <property type="evidence" value="ECO:0007669"/>
    <property type="project" value="UniProtKB-KW"/>
</dbReference>
<evidence type="ECO:0000256" key="8">
    <source>
        <dbReference type="ARBA" id="ARBA00023212"/>
    </source>
</evidence>
<dbReference type="Proteomes" id="UP000054248">
    <property type="component" value="Unassembled WGS sequence"/>
</dbReference>
<keyword evidence="5 9" id="KW-0067">ATP-binding</keyword>
<evidence type="ECO:0000256" key="5">
    <source>
        <dbReference type="ARBA" id="ARBA00022840"/>
    </source>
</evidence>
<dbReference type="Pfam" id="PF00225">
    <property type="entry name" value="Kinesin"/>
    <property type="match status" value="1"/>
</dbReference>
<dbReference type="OrthoDB" id="3176171at2759"/>
<dbReference type="FunFam" id="3.40.850.10:FF:000065">
    <property type="entry name" value="Kinesin-like protein"/>
    <property type="match status" value="1"/>
</dbReference>
<comment type="similarity">
    <text evidence="9">Belongs to the TRAFAC class myosin-kinesin ATPase superfamily. Kinesin family.</text>
</comment>
<comment type="subcellular location">
    <subcellularLocation>
        <location evidence="1">Cytoplasm</location>
        <location evidence="1">Cytoskeleton</location>
    </subcellularLocation>
</comment>
<keyword evidence="7 9" id="KW-0505">Motor protein</keyword>
<keyword evidence="8" id="KW-0206">Cytoskeleton</keyword>
<evidence type="ECO:0000256" key="10">
    <source>
        <dbReference type="SAM" id="Coils"/>
    </source>
</evidence>
<evidence type="ECO:0000313" key="12">
    <source>
        <dbReference type="EMBL" id="KIO34132.1"/>
    </source>
</evidence>
<dbReference type="HOGENOM" id="CLU_001485_12_4_1"/>